<dbReference type="SUPFAM" id="SSF53756">
    <property type="entry name" value="UDP-Glycosyltransferase/glycogen phosphorylase"/>
    <property type="match status" value="1"/>
</dbReference>
<keyword evidence="4" id="KW-1185">Reference proteome</keyword>
<comment type="caution">
    <text evidence="3">The sequence shown here is derived from an EMBL/GenBank/DDBJ whole genome shotgun (WGS) entry which is preliminary data.</text>
</comment>
<reference evidence="3 4" key="1">
    <citation type="submission" date="2021-08" db="EMBL/GenBank/DDBJ databases">
        <title>Draft genome sequence of Spirulina subsalsa with high tolerance to salinity and hype-accumulation of phycocyanin.</title>
        <authorList>
            <person name="Pei H."/>
            <person name="Jiang L."/>
        </authorList>
    </citation>
    <scope>NUCLEOTIDE SEQUENCE [LARGE SCALE GENOMIC DNA]</scope>
    <source>
        <strain evidence="3 4">FACHB-351</strain>
    </source>
</reference>
<accession>A0ABT3L619</accession>
<dbReference type="PANTHER" id="PTHR30160:SF1">
    <property type="entry name" value="LIPOPOLYSACCHARIDE 1,2-N-ACETYLGLUCOSAMINETRANSFERASE-RELATED"/>
    <property type="match status" value="1"/>
</dbReference>
<dbReference type="Gene3D" id="3.40.50.2000">
    <property type="entry name" value="Glycogen Phosphorylase B"/>
    <property type="match status" value="2"/>
</dbReference>
<name>A0ABT3L619_9CYAN</name>
<dbReference type="InterPro" id="IPR051199">
    <property type="entry name" value="LPS_LOS_Heptosyltrfase"/>
</dbReference>
<dbReference type="Proteomes" id="UP001526426">
    <property type="component" value="Unassembled WGS sequence"/>
</dbReference>
<sequence>MINLKVKIRLIYQTLLAKILAVCLLSYQRTQAIPQPPEQALKDPESIFILRNNDLGDLLIITPLFEALKKQFPQAKIVLGIGDWATEIVQQNPHISEIISVNAPWFNRVIPQQKITDILTYIFTSPETAQLGQQKFTIGIDIFGSYWGAFLLLRAKIPYRLGVKGYAGGHQVMQQYVQYNEHEQVGRSALRFAELLGVQDLPECRPQLFLSAEEKAKGEQTWAGVAQESQQRVIVAAGSGLEAKCWPLDYYVELVQKLAQRDNLKIVLLGGKGDTLAAQKIGSSAPNTINLVGKMTLRETFALTALSQLVLCNSSMMMHAAAAFSIPTLVLLGDSFASQAQHDGQWGYESCYHSLGKELGQRDKIYTPHEVLNYTQYNQLLF</sequence>
<keyword evidence="2" id="KW-0808">Transferase</keyword>
<organism evidence="3 4">
    <name type="scientific">Spirulina subsalsa FACHB-351</name>
    <dbReference type="NCBI Taxonomy" id="234711"/>
    <lineage>
        <taxon>Bacteria</taxon>
        <taxon>Bacillati</taxon>
        <taxon>Cyanobacteriota</taxon>
        <taxon>Cyanophyceae</taxon>
        <taxon>Spirulinales</taxon>
        <taxon>Spirulinaceae</taxon>
        <taxon>Spirulina</taxon>
    </lineage>
</organism>
<evidence type="ECO:0000256" key="2">
    <source>
        <dbReference type="ARBA" id="ARBA00022679"/>
    </source>
</evidence>
<evidence type="ECO:0000313" key="3">
    <source>
        <dbReference type="EMBL" id="MCW6036944.1"/>
    </source>
</evidence>
<dbReference type="InterPro" id="IPR002201">
    <property type="entry name" value="Glyco_trans_9"/>
</dbReference>
<proteinExistence type="predicted"/>
<gene>
    <name evidence="3" type="ORF">K4A83_11810</name>
</gene>
<dbReference type="EMBL" id="JAIHOM010000051">
    <property type="protein sequence ID" value="MCW6036944.1"/>
    <property type="molecule type" value="Genomic_DNA"/>
</dbReference>
<evidence type="ECO:0000256" key="1">
    <source>
        <dbReference type="ARBA" id="ARBA00022676"/>
    </source>
</evidence>
<dbReference type="CDD" id="cd03789">
    <property type="entry name" value="GT9_LPS_heptosyltransferase"/>
    <property type="match status" value="1"/>
</dbReference>
<dbReference type="PANTHER" id="PTHR30160">
    <property type="entry name" value="TETRAACYLDISACCHARIDE 4'-KINASE-RELATED"/>
    <property type="match status" value="1"/>
</dbReference>
<dbReference type="Pfam" id="PF01075">
    <property type="entry name" value="Glyco_transf_9"/>
    <property type="match status" value="1"/>
</dbReference>
<protein>
    <submittedName>
        <fullName evidence="3">Glycosyltransferase family 9 protein</fullName>
    </submittedName>
</protein>
<keyword evidence="1" id="KW-0328">Glycosyltransferase</keyword>
<dbReference type="RefSeq" id="WP_265264770.1">
    <property type="nucleotide sequence ID" value="NZ_JAIHOM010000051.1"/>
</dbReference>
<evidence type="ECO:0000313" key="4">
    <source>
        <dbReference type="Proteomes" id="UP001526426"/>
    </source>
</evidence>